<proteinExistence type="predicted"/>
<feature type="compositionally biased region" description="Basic and acidic residues" evidence="1">
    <location>
        <begin position="402"/>
        <end position="414"/>
    </location>
</feature>
<feature type="compositionally biased region" description="Basic and acidic residues" evidence="1">
    <location>
        <begin position="320"/>
        <end position="329"/>
    </location>
</feature>
<dbReference type="OMA" id="EPVQYTK"/>
<dbReference type="AlphaFoldDB" id="A0A7M7GEN7"/>
<dbReference type="RefSeq" id="XP_003250943.1">
    <property type="nucleotide sequence ID" value="XM_003250895.4"/>
</dbReference>
<sequence>MFDPSSRRFFLLCSLVIAISGSPQSWRWEGQQHIRDHRHASCPSCRRERPDTLVSWDEPTRREYRGLEPETSPWQIGEPYRLFPYANPYERGVRGRGSSPFARSTATCKRENPFTIGTDLDFDLAAPQTPPIRGVNSLATDTTSWYRSMPGPAEPRFSRSQARTTYQARRPNFYDAIRGQPDPSNKPYPTGYANDEFNYQSSSNNFKRPYEGSFKRTMHWDDKYFDDTFIQSNPMSETPDQYYNGGWNNGISYGRDRARNQRYFQSGRNQYGNYGMNYHSSSPRVKYNSHNLPTDLNTLKMVQSVGRGGMEIVNSSRWQKQSEKQKEQDAITNYEIDENDDQRGRGMMDDDYQNNKEFESHEMMQQKEINRDVSRGSGNSGDKSVFSRNNSQSETSSQTGLELEKITDSARVSEETTTGL</sequence>
<protein>
    <submittedName>
        <fullName evidence="5">Uncharacterized protein LOC100578107</fullName>
    </submittedName>
</protein>
<accession>A0A7M7GEN7</accession>
<reference evidence="5" key="2">
    <citation type="submission" date="2025-04" db="UniProtKB">
        <authorList>
            <consortium name="RefSeq"/>
        </authorList>
    </citation>
    <scope>IDENTIFICATION</scope>
    <source>
        <strain evidence="5">DH4</strain>
        <tissue evidence="5">Whole body</tissue>
    </source>
</reference>
<dbReference type="EnsemblMetazoa" id="XM_003250895">
    <property type="protein sequence ID" value="XP_003250943"/>
    <property type="gene ID" value="LOC100578107"/>
</dbReference>
<evidence type="ECO:0000256" key="1">
    <source>
        <dbReference type="SAM" id="MobiDB-lite"/>
    </source>
</evidence>
<feature type="region of interest" description="Disordered" evidence="1">
    <location>
        <begin position="313"/>
        <end position="420"/>
    </location>
</feature>
<evidence type="ECO:0000313" key="3">
    <source>
        <dbReference type="EnsemblMetazoa" id="XP_003250943"/>
    </source>
</evidence>
<dbReference type="Proteomes" id="UP000005203">
    <property type="component" value="Linkage group LG8"/>
</dbReference>
<reference evidence="3" key="1">
    <citation type="submission" date="2021-01" db="UniProtKB">
        <authorList>
            <consortium name="EnsemblMetazoa"/>
        </authorList>
    </citation>
    <scope>IDENTIFICATION</scope>
    <source>
        <strain evidence="3">DH4</strain>
    </source>
</reference>
<feature type="signal peptide" evidence="2">
    <location>
        <begin position="1"/>
        <end position="21"/>
    </location>
</feature>
<name>A0A7M7GEN7_APIME</name>
<keyword evidence="2" id="KW-0732">Signal</keyword>
<feature type="compositionally biased region" description="Polar residues" evidence="1">
    <location>
        <begin position="376"/>
        <end position="400"/>
    </location>
</feature>
<evidence type="ECO:0000256" key="2">
    <source>
        <dbReference type="SAM" id="SignalP"/>
    </source>
</evidence>
<accession>A0A8B6XW95</accession>
<keyword evidence="4" id="KW-1185">Reference proteome</keyword>
<gene>
    <name evidence="3" type="primary">100578107</name>
    <name evidence="5" type="synonym">LOC100578107</name>
</gene>
<feature type="chain" id="PRO_5044659354" evidence="2">
    <location>
        <begin position="22"/>
        <end position="420"/>
    </location>
</feature>
<dbReference type="KEGG" id="ame:100578107"/>
<evidence type="ECO:0000313" key="4">
    <source>
        <dbReference type="Proteomes" id="UP000005203"/>
    </source>
</evidence>
<dbReference type="OrthoDB" id="7617376at2759"/>
<organism evidence="3">
    <name type="scientific">Apis mellifera</name>
    <name type="common">Honeybee</name>
    <dbReference type="NCBI Taxonomy" id="7460"/>
    <lineage>
        <taxon>Eukaryota</taxon>
        <taxon>Metazoa</taxon>
        <taxon>Ecdysozoa</taxon>
        <taxon>Arthropoda</taxon>
        <taxon>Hexapoda</taxon>
        <taxon>Insecta</taxon>
        <taxon>Pterygota</taxon>
        <taxon>Neoptera</taxon>
        <taxon>Endopterygota</taxon>
        <taxon>Hymenoptera</taxon>
        <taxon>Apocrita</taxon>
        <taxon>Aculeata</taxon>
        <taxon>Apoidea</taxon>
        <taxon>Anthophila</taxon>
        <taxon>Apidae</taxon>
        <taxon>Apis</taxon>
    </lineage>
</organism>
<dbReference type="GeneID" id="100578107"/>
<feature type="compositionally biased region" description="Basic and acidic residues" evidence="1">
    <location>
        <begin position="341"/>
        <end position="374"/>
    </location>
</feature>
<evidence type="ECO:0000313" key="5">
    <source>
        <dbReference type="RefSeq" id="XP_003250943.1"/>
    </source>
</evidence>